<organism evidence="2 3">
    <name type="scientific">Sphaerotilus uruguayifluvii</name>
    <dbReference type="NCBI Taxonomy" id="2735897"/>
    <lineage>
        <taxon>Bacteria</taxon>
        <taxon>Pseudomonadati</taxon>
        <taxon>Pseudomonadota</taxon>
        <taxon>Betaproteobacteria</taxon>
        <taxon>Burkholderiales</taxon>
        <taxon>Sphaerotilaceae</taxon>
        <taxon>Sphaerotilus</taxon>
    </lineage>
</organism>
<comment type="caution">
    <text evidence="2">The sequence shown here is derived from an EMBL/GenBank/DDBJ whole genome shotgun (WGS) entry which is preliminary data.</text>
</comment>
<protein>
    <submittedName>
        <fullName evidence="2">Uncharacterized protein</fullName>
    </submittedName>
</protein>
<reference evidence="2 3" key="1">
    <citation type="submission" date="2020-05" db="EMBL/GenBank/DDBJ databases">
        <title>Genomic Encyclopedia of Type Strains, Phase IV (KMG-V): Genome sequencing to study the core and pangenomes of soil and plant-associated prokaryotes.</title>
        <authorList>
            <person name="Whitman W."/>
        </authorList>
    </citation>
    <scope>NUCLEOTIDE SEQUENCE [LARGE SCALE GENOMIC DNA]</scope>
    <source>
        <strain evidence="2 3">C29</strain>
    </source>
</reference>
<keyword evidence="3" id="KW-1185">Reference proteome</keyword>
<sequence length="110" mass="11892">MNQPSDPLGRLIRFVVRFVFVAAGAVFFMSLLLAGVIAAVAFTLWSLLRGRRPVAVDIFRFQQAARERARTGGFGARWNGGGMAAEAGDVVEVQAREVVRADQRLGGSRG</sequence>
<feature type="transmembrane region" description="Helical" evidence="1">
    <location>
        <begin position="20"/>
        <end position="45"/>
    </location>
</feature>
<evidence type="ECO:0000313" key="3">
    <source>
        <dbReference type="Proteomes" id="UP001516061"/>
    </source>
</evidence>
<name>A0ABX2G2K1_9BURK</name>
<dbReference type="EMBL" id="JABSNM010000009">
    <property type="protein sequence ID" value="NRT56522.1"/>
    <property type="molecule type" value="Genomic_DNA"/>
</dbReference>
<dbReference type="Proteomes" id="UP001516061">
    <property type="component" value="Unassembled WGS sequence"/>
</dbReference>
<evidence type="ECO:0000256" key="1">
    <source>
        <dbReference type="SAM" id="Phobius"/>
    </source>
</evidence>
<evidence type="ECO:0000313" key="2">
    <source>
        <dbReference type="EMBL" id="NRT56522.1"/>
    </source>
</evidence>
<accession>A0ABX2G2K1</accession>
<keyword evidence="1" id="KW-0472">Membrane</keyword>
<keyword evidence="1" id="KW-1133">Transmembrane helix</keyword>
<keyword evidence="1" id="KW-0812">Transmembrane</keyword>
<proteinExistence type="predicted"/>
<dbReference type="RefSeq" id="WP_173805544.1">
    <property type="nucleotide sequence ID" value="NZ_JABSNM010000009.1"/>
</dbReference>
<gene>
    <name evidence="2" type="ORF">HNQ01_002265</name>
</gene>